<dbReference type="RefSeq" id="XP_009552619.1">
    <property type="nucleotide sequence ID" value="XM_009554324.1"/>
</dbReference>
<accession>W4JQ13</accession>
<sequence>MSSTCMTANSPPEGKRRAYDNEFKMLSSLLTVVTAINNIGSSTIHGTNNRQPYHTTPLDAVTSVIVRRSEIVAAVAGRAQATAPTGLSSAPQPHLPIPPPAPDPLYYTALTASSKSDIHVLAMEQDAVEDKDKDGQAGCTASANAKCRDKSGHDCMLLVSGNSHWQTVKGDGLKGLLIDATYDPLCNHIATFTDFFKEYRAASLEERTDLFMTFTHYLITTSWPKMLSRMST</sequence>
<evidence type="ECO:0000313" key="1">
    <source>
        <dbReference type="EMBL" id="ETW75175.1"/>
    </source>
</evidence>
<keyword evidence="2" id="KW-1185">Reference proteome</keyword>
<dbReference type="AlphaFoldDB" id="W4JQ13"/>
<reference evidence="1 2" key="1">
    <citation type="journal article" date="2012" name="New Phytol.">
        <title>Insight into trade-off between wood decay and parasitism from the genome of a fungal forest pathogen.</title>
        <authorList>
            <person name="Olson A."/>
            <person name="Aerts A."/>
            <person name="Asiegbu F."/>
            <person name="Belbahri L."/>
            <person name="Bouzid O."/>
            <person name="Broberg A."/>
            <person name="Canback B."/>
            <person name="Coutinho P.M."/>
            <person name="Cullen D."/>
            <person name="Dalman K."/>
            <person name="Deflorio G."/>
            <person name="van Diepen L.T."/>
            <person name="Dunand C."/>
            <person name="Duplessis S."/>
            <person name="Durling M."/>
            <person name="Gonthier P."/>
            <person name="Grimwood J."/>
            <person name="Fossdal C.G."/>
            <person name="Hansson D."/>
            <person name="Henrissat B."/>
            <person name="Hietala A."/>
            <person name="Himmelstrand K."/>
            <person name="Hoffmeister D."/>
            <person name="Hogberg N."/>
            <person name="James T.Y."/>
            <person name="Karlsson M."/>
            <person name="Kohler A."/>
            <person name="Kues U."/>
            <person name="Lee Y.H."/>
            <person name="Lin Y.C."/>
            <person name="Lind M."/>
            <person name="Lindquist E."/>
            <person name="Lombard V."/>
            <person name="Lucas S."/>
            <person name="Lunden K."/>
            <person name="Morin E."/>
            <person name="Murat C."/>
            <person name="Park J."/>
            <person name="Raffaello T."/>
            <person name="Rouze P."/>
            <person name="Salamov A."/>
            <person name="Schmutz J."/>
            <person name="Solheim H."/>
            <person name="Stahlberg J."/>
            <person name="Velez H."/>
            <person name="de Vries R.P."/>
            <person name="Wiebenga A."/>
            <person name="Woodward S."/>
            <person name="Yakovlev I."/>
            <person name="Garbelotto M."/>
            <person name="Martin F."/>
            <person name="Grigoriev I.V."/>
            <person name="Stenlid J."/>
        </authorList>
    </citation>
    <scope>NUCLEOTIDE SEQUENCE [LARGE SCALE GENOMIC DNA]</scope>
    <source>
        <strain evidence="1 2">TC 32-1</strain>
    </source>
</reference>
<evidence type="ECO:0000313" key="2">
    <source>
        <dbReference type="Proteomes" id="UP000030671"/>
    </source>
</evidence>
<dbReference type="Proteomes" id="UP000030671">
    <property type="component" value="Unassembled WGS sequence"/>
</dbReference>
<organism evidence="1 2">
    <name type="scientific">Heterobasidion irregulare (strain TC 32-1)</name>
    <dbReference type="NCBI Taxonomy" id="747525"/>
    <lineage>
        <taxon>Eukaryota</taxon>
        <taxon>Fungi</taxon>
        <taxon>Dikarya</taxon>
        <taxon>Basidiomycota</taxon>
        <taxon>Agaricomycotina</taxon>
        <taxon>Agaricomycetes</taxon>
        <taxon>Russulales</taxon>
        <taxon>Bondarzewiaceae</taxon>
        <taxon>Heterobasidion</taxon>
        <taxon>Heterobasidion annosum species complex</taxon>
    </lineage>
</organism>
<dbReference type="KEGG" id="hir:HETIRDRAFT_442448"/>
<protein>
    <submittedName>
        <fullName evidence="1">Uncharacterized protein</fullName>
    </submittedName>
</protein>
<dbReference type="HOGENOM" id="CLU_1197336_0_0_1"/>
<feature type="non-terminal residue" evidence="1">
    <location>
        <position position="232"/>
    </location>
</feature>
<dbReference type="EMBL" id="KI925466">
    <property type="protein sequence ID" value="ETW75175.1"/>
    <property type="molecule type" value="Genomic_DNA"/>
</dbReference>
<gene>
    <name evidence="1" type="ORF">HETIRDRAFT_442448</name>
</gene>
<dbReference type="GeneID" id="20675449"/>
<dbReference type="InParanoid" id="W4JQ13"/>
<name>W4JQ13_HETIT</name>
<proteinExistence type="predicted"/>